<dbReference type="GeneID" id="89289971"/>
<dbReference type="Gene3D" id="4.10.810.10">
    <property type="entry name" value="Virus Scaffolding Protein, Chain A"/>
    <property type="match status" value="1"/>
</dbReference>
<dbReference type="Pfam" id="PF07362">
    <property type="entry name" value="CcdA"/>
    <property type="match status" value="1"/>
</dbReference>
<dbReference type="RefSeq" id="WP_338249693.1">
    <property type="nucleotide sequence ID" value="NZ_AP028907.1"/>
</dbReference>
<reference evidence="2 3" key="1">
    <citation type="submission" date="2023-09" db="EMBL/GenBank/DDBJ databases">
        <title>Pyrofollis japonicus gen. nov. sp. nov., a novel member of the family Pyrodictiaceae isolated from the Iheya North hydrothermal field.</title>
        <authorList>
            <person name="Miyazaki U."/>
            <person name="Sanari M."/>
            <person name="Tame A."/>
            <person name="Kitajima M."/>
            <person name="Okamoto A."/>
            <person name="Sawayama S."/>
            <person name="Miyazaki J."/>
            <person name="Takai K."/>
            <person name="Nakagawa S."/>
        </authorList>
    </citation>
    <scope>NUCLEOTIDE SEQUENCE [LARGE SCALE GENOMIC DNA]</scope>
    <source>
        <strain evidence="2 3">AV2</strain>
    </source>
</reference>
<organism evidence="2 3">
    <name type="scientific">Pyrodictium abyssi</name>
    <dbReference type="NCBI Taxonomy" id="54256"/>
    <lineage>
        <taxon>Archaea</taxon>
        <taxon>Thermoproteota</taxon>
        <taxon>Thermoprotei</taxon>
        <taxon>Desulfurococcales</taxon>
        <taxon>Pyrodictiaceae</taxon>
        <taxon>Pyrodictium</taxon>
    </lineage>
</organism>
<evidence type="ECO:0000256" key="1">
    <source>
        <dbReference type="ARBA" id="ARBA00022649"/>
    </source>
</evidence>
<evidence type="ECO:0000313" key="3">
    <source>
        <dbReference type="Proteomes" id="UP001341135"/>
    </source>
</evidence>
<dbReference type="InterPro" id="IPR027393">
    <property type="entry name" value="Virus_scaffolding_prot_C"/>
</dbReference>
<name>A0ABM8IY12_9CREN</name>
<dbReference type="InterPro" id="IPR009956">
    <property type="entry name" value="Post-segregation_anti-tox_CcdA"/>
</dbReference>
<evidence type="ECO:0000313" key="2">
    <source>
        <dbReference type="EMBL" id="BES82404.1"/>
    </source>
</evidence>
<dbReference type="Proteomes" id="UP001341135">
    <property type="component" value="Chromosome"/>
</dbReference>
<sequence>MSTVVLSVRVRRELKEEAERLGIDLRAVVEKALEEEIRRARMHRLRRLIDEALDAMDLTVEEWVQAVRETRKER</sequence>
<accession>A0ABM8IY12</accession>
<keyword evidence="1" id="KW-1277">Toxin-antitoxin system</keyword>
<keyword evidence="3" id="KW-1185">Reference proteome</keyword>
<dbReference type="EMBL" id="AP028907">
    <property type="protein sequence ID" value="BES82404.1"/>
    <property type="molecule type" value="Genomic_DNA"/>
</dbReference>
<gene>
    <name evidence="2" type="ORF">PABY_19710</name>
</gene>
<protein>
    <submittedName>
        <fullName evidence="2">Type II toxin-antitoxin system CcdA family antitoxin</fullName>
    </submittedName>
</protein>
<proteinExistence type="predicted"/>